<dbReference type="AlphaFoldDB" id="A0A2Z2KHB8"/>
<name>A0A2Z2KHB8_9BACL</name>
<evidence type="ECO:0000256" key="1">
    <source>
        <dbReference type="SAM" id="Coils"/>
    </source>
</evidence>
<proteinExistence type="predicted"/>
<accession>A0A2Z2KHB8</accession>
<evidence type="ECO:0000313" key="3">
    <source>
        <dbReference type="Proteomes" id="UP000249890"/>
    </source>
</evidence>
<evidence type="ECO:0000313" key="2">
    <source>
        <dbReference type="EMBL" id="ASA22570.1"/>
    </source>
</evidence>
<dbReference type="Proteomes" id="UP000249890">
    <property type="component" value="Chromosome"/>
</dbReference>
<protein>
    <submittedName>
        <fullName evidence="2">Uncharacterized protein</fullName>
    </submittedName>
</protein>
<dbReference type="EMBL" id="CP021780">
    <property type="protein sequence ID" value="ASA22570.1"/>
    <property type="molecule type" value="Genomic_DNA"/>
</dbReference>
<reference evidence="2 3" key="1">
    <citation type="submission" date="2017-06" db="EMBL/GenBank/DDBJ databases">
        <title>Complete genome sequence of Paenibacillus donghaensis KCTC 13049T isolated from East Sea sediment, South Korea.</title>
        <authorList>
            <person name="Jung B.K."/>
            <person name="Hong S.-J."/>
            <person name="Shin J.-H."/>
        </authorList>
    </citation>
    <scope>NUCLEOTIDE SEQUENCE [LARGE SCALE GENOMIC DNA]</scope>
    <source>
        <strain evidence="2 3">KCTC 13049</strain>
    </source>
</reference>
<gene>
    <name evidence="2" type="ORF">B9T62_18345</name>
</gene>
<sequence>MSKVCKTHQDNPAYIYGQCIGCEIEYYQKKLKEKDEEIVRLNNNLKEIKQNYENSKMKMTRW</sequence>
<feature type="coiled-coil region" evidence="1">
    <location>
        <begin position="24"/>
        <end position="58"/>
    </location>
</feature>
<organism evidence="2 3">
    <name type="scientific">Paenibacillus donghaensis</name>
    <dbReference type="NCBI Taxonomy" id="414771"/>
    <lineage>
        <taxon>Bacteria</taxon>
        <taxon>Bacillati</taxon>
        <taxon>Bacillota</taxon>
        <taxon>Bacilli</taxon>
        <taxon>Bacillales</taxon>
        <taxon>Paenibacillaceae</taxon>
        <taxon>Paenibacillus</taxon>
    </lineage>
</organism>
<dbReference type="OrthoDB" id="9903880at2"/>
<keyword evidence="3" id="KW-1185">Reference proteome</keyword>
<dbReference type="KEGG" id="pdh:B9T62_18345"/>
<dbReference type="RefSeq" id="WP_087916568.1">
    <property type="nucleotide sequence ID" value="NZ_CP021780.1"/>
</dbReference>
<keyword evidence="1" id="KW-0175">Coiled coil</keyword>